<gene>
    <name evidence="1" type="ORF">BK663_20770</name>
</gene>
<name>A0A423IER9_9PSED</name>
<protein>
    <recommendedName>
        <fullName evidence="3">Response regulatory domain-containing protein</fullName>
    </recommendedName>
</protein>
<evidence type="ECO:0000313" key="2">
    <source>
        <dbReference type="Proteomes" id="UP000284168"/>
    </source>
</evidence>
<accession>A0A423IER9</accession>
<proteinExistence type="predicted"/>
<sequence length="301" mass="34837">MKLQYKILWFDDSEELFDSLNLDYLQGQIRRWGFVPDICLVNSPEEFLQKSPFDDYDLLVIDYNLESYGHGEDFIAQVREQEVLTEIIFYSSGATSLLWNAVHAKQLEGIYVANKQTIIERILKVGQQTLRKVLDLENMRGIVMAEVGDLDLQLSNILTAAMVGIDAEKQKEIFERFYVASSEHHETHKLSLDKFSKDPSIEVLLSLCDSDKRWQNYGRLKKHHELLKKKVLGNYVDDILRPRNFLAHGVPVRAEDGTFTFAYQGKSYLFDEAVSTELRHKIIIYKTAMSELNEELAVYGK</sequence>
<comment type="caution">
    <text evidence="1">The sequence shown here is derived from an EMBL/GenBank/DDBJ whole genome shotgun (WGS) entry which is preliminary data.</text>
</comment>
<reference evidence="1 2" key="1">
    <citation type="submission" date="2016-10" db="EMBL/GenBank/DDBJ databases">
        <title>Comparative genome analysis of multiple Pseudomonas spp. focuses on biocontrol and plant growth promoting traits.</title>
        <authorList>
            <person name="Tao X.-Y."/>
            <person name="Taylor C.G."/>
        </authorList>
    </citation>
    <scope>NUCLEOTIDE SEQUENCE [LARGE SCALE GENOMIC DNA]</scope>
    <source>
        <strain evidence="1 2">48C10</strain>
    </source>
</reference>
<dbReference type="EMBL" id="MOBN01000038">
    <property type="protein sequence ID" value="RON23928.1"/>
    <property type="molecule type" value="Genomic_DNA"/>
</dbReference>
<evidence type="ECO:0000313" key="1">
    <source>
        <dbReference type="EMBL" id="RON23928.1"/>
    </source>
</evidence>
<dbReference type="Proteomes" id="UP000284168">
    <property type="component" value="Unassembled WGS sequence"/>
</dbReference>
<dbReference type="RefSeq" id="WP_123721875.1">
    <property type="nucleotide sequence ID" value="NZ_MOBN01000038.1"/>
</dbReference>
<organism evidence="1 2">
    <name type="scientific">Pseudomonas lini</name>
    <dbReference type="NCBI Taxonomy" id="163011"/>
    <lineage>
        <taxon>Bacteria</taxon>
        <taxon>Pseudomonadati</taxon>
        <taxon>Pseudomonadota</taxon>
        <taxon>Gammaproteobacteria</taxon>
        <taxon>Pseudomonadales</taxon>
        <taxon>Pseudomonadaceae</taxon>
        <taxon>Pseudomonas</taxon>
    </lineage>
</organism>
<dbReference type="SUPFAM" id="SSF52172">
    <property type="entry name" value="CheY-like"/>
    <property type="match status" value="1"/>
</dbReference>
<dbReference type="Gene3D" id="3.40.50.2300">
    <property type="match status" value="1"/>
</dbReference>
<dbReference type="InterPro" id="IPR011006">
    <property type="entry name" value="CheY-like_superfamily"/>
</dbReference>
<dbReference type="AlphaFoldDB" id="A0A423IER9"/>
<evidence type="ECO:0008006" key="3">
    <source>
        <dbReference type="Google" id="ProtNLM"/>
    </source>
</evidence>